<keyword evidence="15" id="KW-1185">Reference proteome</keyword>
<dbReference type="GO" id="GO:0003700">
    <property type="term" value="F:DNA-binding transcription factor activity"/>
    <property type="evidence" value="ECO:0007669"/>
    <property type="project" value="UniProtKB-UniRule"/>
</dbReference>
<evidence type="ECO:0000259" key="13">
    <source>
        <dbReference type="PROSITE" id="PS51294"/>
    </source>
</evidence>
<reference evidence="14" key="1">
    <citation type="submission" date="2022-08" db="EMBL/GenBank/DDBJ databases">
        <authorList>
            <person name="Marques A."/>
        </authorList>
    </citation>
    <scope>NUCLEOTIDE SEQUENCE</scope>
    <source>
        <strain evidence="14">RhyPub2mFocal</strain>
        <tissue evidence="14">Leaves</tissue>
    </source>
</reference>
<dbReference type="Pfam" id="PF00249">
    <property type="entry name" value="Myb_DNA-binding"/>
    <property type="match status" value="1"/>
</dbReference>
<evidence type="ECO:0000256" key="7">
    <source>
        <dbReference type="ARBA" id="ARBA00023163"/>
    </source>
</evidence>
<dbReference type="CDD" id="cd17584">
    <property type="entry name" value="REC_typeB_ARR-like"/>
    <property type="match status" value="1"/>
</dbReference>
<evidence type="ECO:0000256" key="3">
    <source>
        <dbReference type="ARBA" id="ARBA00023012"/>
    </source>
</evidence>
<dbReference type="EMBL" id="JAMFTS010000005">
    <property type="protein sequence ID" value="KAJ4748066.1"/>
    <property type="molecule type" value="Genomic_DNA"/>
</dbReference>
<evidence type="ECO:0000256" key="11">
    <source>
        <dbReference type="SAM" id="MobiDB-lite"/>
    </source>
</evidence>
<dbReference type="GO" id="GO:0005634">
    <property type="term" value="C:nucleus"/>
    <property type="evidence" value="ECO:0007669"/>
    <property type="project" value="UniProtKB-SubCell"/>
</dbReference>
<keyword evidence="4 9" id="KW-0805">Transcription regulation</keyword>
<evidence type="ECO:0000256" key="6">
    <source>
        <dbReference type="ARBA" id="ARBA00023159"/>
    </source>
</evidence>
<feature type="region of interest" description="Disordered" evidence="11">
    <location>
        <begin position="310"/>
        <end position="337"/>
    </location>
</feature>
<dbReference type="AlphaFoldDB" id="A0AAV8BXY8"/>
<dbReference type="Gene3D" id="3.40.50.2300">
    <property type="match status" value="1"/>
</dbReference>
<accession>A0AAV8BXY8</accession>
<keyword evidence="3 9" id="KW-0902">Two-component regulatory system</keyword>
<feature type="domain" description="HTH myb-type" evidence="13">
    <location>
        <begin position="212"/>
        <end position="271"/>
    </location>
</feature>
<keyword evidence="7 9" id="KW-0804">Transcription</keyword>
<evidence type="ECO:0000256" key="8">
    <source>
        <dbReference type="ARBA" id="ARBA00023242"/>
    </source>
</evidence>
<dbReference type="InterPro" id="IPR006447">
    <property type="entry name" value="Myb_dom_plants"/>
</dbReference>
<evidence type="ECO:0000256" key="4">
    <source>
        <dbReference type="ARBA" id="ARBA00023015"/>
    </source>
</evidence>
<dbReference type="PANTHER" id="PTHR43874:SF7">
    <property type="entry name" value="TWO-COMPONENT RESPONSE REGULATOR ARR10"/>
    <property type="match status" value="1"/>
</dbReference>
<feature type="domain" description="Response regulatory" evidence="12">
    <location>
        <begin position="31"/>
        <end position="146"/>
    </location>
</feature>
<evidence type="ECO:0000256" key="10">
    <source>
        <dbReference type="PROSITE-ProRule" id="PRU00169"/>
    </source>
</evidence>
<comment type="caution">
    <text evidence="14">The sequence shown here is derived from an EMBL/GenBank/DDBJ whole genome shotgun (WGS) entry which is preliminary data.</text>
</comment>
<gene>
    <name evidence="14" type="ORF">LUZ62_082471</name>
</gene>
<dbReference type="InterPro" id="IPR009057">
    <property type="entry name" value="Homeodomain-like_sf"/>
</dbReference>
<keyword evidence="2 10" id="KW-0597">Phosphoprotein</keyword>
<dbReference type="GO" id="GO:0009736">
    <property type="term" value="P:cytokinin-activated signaling pathway"/>
    <property type="evidence" value="ECO:0007669"/>
    <property type="project" value="InterPro"/>
</dbReference>
<dbReference type="PROSITE" id="PS50110">
    <property type="entry name" value="RESPONSE_REGULATORY"/>
    <property type="match status" value="1"/>
</dbReference>
<protein>
    <recommendedName>
        <fullName evidence="9">Two-component response regulator</fullName>
    </recommendedName>
</protein>
<sequence>MAIGESSMEIQRNEISAATALEAKKFPVGMRVVAIDDDKFCLAMLNKLLSKCKYRVSCFSNPTDALKVIRENKDEIDLVITDVHMPDVDGFQLLEVAGLELDLPVIMLSANDTKEAVMKGILHGACDYLIKPVRFEELSVIWKHVARRQKSLQEFNKDAMNNNQSAIVDDNDETGQSGTGRRRRVRIGTGKRRKDDSDEDDSDDIDYDEKATQKKARVVWSPDLHRKFVDAVSTIGVDKAVPKSILEKMKDEKLTRENVASHLQKYRLYLKRISSQPHALQAAFGSRNPFIDLRSFERFKNFHISGRYRQSRSNSSSFQSPRFNNSSANSPNESIMSNMTPPQPTQIGGDIGYANAGTSNFTLTNNNVNNNQLNLYNAVTGMNAFAGTPNSHYFTPANHNPNYTSMSFMPPVSQSGSAPLGYTMTNLPPNSGTMSLMGAQFGAGNNLIGQNSFSATGEELQHVVSSFNTSRSVPNPNITENPSNNCENPGPFFNNPANAPAAMRHGMGTGLLSQDGAGFGEMSFGTASGVTNQMSSSSIHGGDDDATINGIDELLASMLKPGDGTDSISFADDDFFN</sequence>
<feature type="compositionally biased region" description="Low complexity" evidence="11">
    <location>
        <begin position="311"/>
        <end position="327"/>
    </location>
</feature>
<proteinExistence type="predicted"/>
<organism evidence="14 15">
    <name type="scientific">Rhynchospora pubera</name>
    <dbReference type="NCBI Taxonomy" id="906938"/>
    <lineage>
        <taxon>Eukaryota</taxon>
        <taxon>Viridiplantae</taxon>
        <taxon>Streptophyta</taxon>
        <taxon>Embryophyta</taxon>
        <taxon>Tracheophyta</taxon>
        <taxon>Spermatophyta</taxon>
        <taxon>Magnoliopsida</taxon>
        <taxon>Liliopsida</taxon>
        <taxon>Poales</taxon>
        <taxon>Cyperaceae</taxon>
        <taxon>Cyperoideae</taxon>
        <taxon>Rhynchosporeae</taxon>
        <taxon>Rhynchospora</taxon>
    </lineage>
</organism>
<comment type="subcellular location">
    <subcellularLocation>
        <location evidence="1 9">Nucleus</location>
    </subcellularLocation>
</comment>
<dbReference type="SUPFAM" id="SSF52172">
    <property type="entry name" value="CheY-like"/>
    <property type="match status" value="1"/>
</dbReference>
<evidence type="ECO:0000313" key="15">
    <source>
        <dbReference type="Proteomes" id="UP001140206"/>
    </source>
</evidence>
<dbReference type="InterPro" id="IPR017053">
    <property type="entry name" value="Response_reg_B-typ_pln"/>
</dbReference>
<dbReference type="Pfam" id="PF00072">
    <property type="entry name" value="Response_reg"/>
    <property type="match status" value="1"/>
</dbReference>
<feature type="compositionally biased region" description="Polar residues" evidence="11">
    <location>
        <begin position="328"/>
        <end position="337"/>
    </location>
</feature>
<evidence type="ECO:0000256" key="2">
    <source>
        <dbReference type="ARBA" id="ARBA00022553"/>
    </source>
</evidence>
<dbReference type="InterPro" id="IPR001789">
    <property type="entry name" value="Sig_transdc_resp-reg_receiver"/>
</dbReference>
<evidence type="ECO:0000259" key="12">
    <source>
        <dbReference type="PROSITE" id="PS50110"/>
    </source>
</evidence>
<dbReference type="InterPro" id="IPR045279">
    <property type="entry name" value="ARR-like"/>
</dbReference>
<dbReference type="Gene3D" id="1.10.10.60">
    <property type="entry name" value="Homeodomain-like"/>
    <property type="match status" value="1"/>
</dbReference>
<dbReference type="InterPro" id="IPR001005">
    <property type="entry name" value="SANT/Myb"/>
</dbReference>
<evidence type="ECO:0000256" key="1">
    <source>
        <dbReference type="ARBA" id="ARBA00004123"/>
    </source>
</evidence>
<dbReference type="InterPro" id="IPR017930">
    <property type="entry name" value="Myb_dom"/>
</dbReference>
<dbReference type="PIRSF" id="PIRSF036392">
    <property type="entry name" value="RR_ARR_type-B"/>
    <property type="match status" value="1"/>
</dbReference>
<feature type="modified residue" description="4-aspartylphosphate" evidence="10">
    <location>
        <position position="82"/>
    </location>
</feature>
<feature type="compositionally biased region" description="Basic residues" evidence="11">
    <location>
        <begin position="180"/>
        <end position="192"/>
    </location>
</feature>
<name>A0AAV8BXY8_9POAL</name>
<comment type="function">
    <text evidence="9">Transcriptional activator that binds specific DNA sequence.</text>
</comment>
<keyword evidence="8 9" id="KW-0539">Nucleus</keyword>
<evidence type="ECO:0000256" key="5">
    <source>
        <dbReference type="ARBA" id="ARBA00023125"/>
    </source>
</evidence>
<dbReference type="GO" id="GO:0000160">
    <property type="term" value="P:phosphorelay signal transduction system"/>
    <property type="evidence" value="ECO:0007669"/>
    <property type="project" value="UniProtKB-KW"/>
</dbReference>
<dbReference type="PANTHER" id="PTHR43874">
    <property type="entry name" value="TWO-COMPONENT RESPONSE REGULATOR"/>
    <property type="match status" value="1"/>
</dbReference>
<dbReference type="Proteomes" id="UP001140206">
    <property type="component" value="Chromosome 5"/>
</dbReference>
<evidence type="ECO:0000313" key="14">
    <source>
        <dbReference type="EMBL" id="KAJ4748066.1"/>
    </source>
</evidence>
<dbReference type="SMART" id="SM00448">
    <property type="entry name" value="REC"/>
    <property type="match status" value="1"/>
</dbReference>
<dbReference type="FunFam" id="1.10.10.60:FF:000007">
    <property type="entry name" value="Two-component response regulator"/>
    <property type="match status" value="1"/>
</dbReference>
<keyword evidence="6 9" id="KW-0010">Activator</keyword>
<dbReference type="NCBIfam" id="TIGR01557">
    <property type="entry name" value="myb_SHAQKYF"/>
    <property type="match status" value="1"/>
</dbReference>
<dbReference type="GO" id="GO:0003677">
    <property type="term" value="F:DNA binding"/>
    <property type="evidence" value="ECO:0007669"/>
    <property type="project" value="UniProtKB-KW"/>
</dbReference>
<dbReference type="InterPro" id="IPR011006">
    <property type="entry name" value="CheY-like_superfamily"/>
</dbReference>
<evidence type="ECO:0000256" key="9">
    <source>
        <dbReference type="PIRNR" id="PIRNR036392"/>
    </source>
</evidence>
<feature type="region of interest" description="Disordered" evidence="11">
    <location>
        <begin position="162"/>
        <end position="205"/>
    </location>
</feature>
<keyword evidence="5 9" id="KW-0238">DNA-binding</keyword>
<dbReference type="PROSITE" id="PS51294">
    <property type="entry name" value="HTH_MYB"/>
    <property type="match status" value="1"/>
</dbReference>
<dbReference type="SUPFAM" id="SSF46689">
    <property type="entry name" value="Homeodomain-like"/>
    <property type="match status" value="1"/>
</dbReference>